<dbReference type="InterPro" id="IPR018789">
    <property type="entry name" value="Flo11"/>
</dbReference>
<dbReference type="Pfam" id="PF10182">
    <property type="entry name" value="Flo11"/>
    <property type="match status" value="1"/>
</dbReference>
<dbReference type="STRING" id="984487.A0A1E4SKK8"/>
<dbReference type="Proteomes" id="UP000094285">
    <property type="component" value="Unassembled WGS sequence"/>
</dbReference>
<keyword evidence="3" id="KW-1185">Reference proteome</keyword>
<evidence type="ECO:0000259" key="1">
    <source>
        <dbReference type="PROSITE" id="PS51824"/>
    </source>
</evidence>
<dbReference type="EMBL" id="KV453911">
    <property type="protein sequence ID" value="ODV80033.1"/>
    <property type="molecule type" value="Genomic_DNA"/>
</dbReference>
<dbReference type="OrthoDB" id="4024158at2759"/>
<evidence type="ECO:0000313" key="3">
    <source>
        <dbReference type="Proteomes" id="UP000094285"/>
    </source>
</evidence>
<proteinExistence type="predicted"/>
<feature type="domain" description="Flo11" evidence="1">
    <location>
        <begin position="1"/>
        <end position="191"/>
    </location>
</feature>
<gene>
    <name evidence="2" type="ORF">CANTADRAFT_21299</name>
</gene>
<organism evidence="2 3">
    <name type="scientific">Suhomyces tanzawaensis NRRL Y-17324</name>
    <dbReference type="NCBI Taxonomy" id="984487"/>
    <lineage>
        <taxon>Eukaryota</taxon>
        <taxon>Fungi</taxon>
        <taxon>Dikarya</taxon>
        <taxon>Ascomycota</taxon>
        <taxon>Saccharomycotina</taxon>
        <taxon>Pichiomycetes</taxon>
        <taxon>Debaryomycetaceae</taxon>
        <taxon>Suhomyces</taxon>
    </lineage>
</organism>
<dbReference type="PROSITE" id="PS51824">
    <property type="entry name" value="FLO11"/>
    <property type="match status" value="1"/>
</dbReference>
<accession>A0A1E4SKK8</accession>
<dbReference type="SMART" id="SM01213">
    <property type="entry name" value="Flo11"/>
    <property type="match status" value="1"/>
</dbReference>
<dbReference type="GeneID" id="30980819"/>
<evidence type="ECO:0000313" key="2">
    <source>
        <dbReference type="EMBL" id="ODV80033.1"/>
    </source>
</evidence>
<sequence length="191" mass="21738">MKTFSGNVPQASFSVSDVAWVKDDLFKVTINFETIESAKLFAKFQDELSDLKLENTGVEDEILMWDGSSHSKIDNFSKWSSTVLVKASKHNDLYCLPDDFAIKFNWNARDTSELHAQWSKYFDTTYEYTLSKDFGTSLTSTKNIKIERRCMESSSNSTSIADANYDVGVLEQWQASSNVLPNFCWTKHCSA</sequence>
<reference evidence="3" key="1">
    <citation type="submission" date="2016-05" db="EMBL/GenBank/DDBJ databases">
        <title>Comparative genomics of biotechnologically important yeasts.</title>
        <authorList>
            <consortium name="DOE Joint Genome Institute"/>
            <person name="Riley R."/>
            <person name="Haridas S."/>
            <person name="Wolfe K.H."/>
            <person name="Lopes M.R."/>
            <person name="Hittinger C.T."/>
            <person name="Goker M."/>
            <person name="Salamov A."/>
            <person name="Wisecaver J."/>
            <person name="Long T.M."/>
            <person name="Aerts A.L."/>
            <person name="Barry K."/>
            <person name="Choi C."/>
            <person name="Clum A."/>
            <person name="Coughlan A.Y."/>
            <person name="Deshpande S."/>
            <person name="Douglass A.P."/>
            <person name="Hanson S.J."/>
            <person name="Klenk H.-P."/>
            <person name="Labutti K."/>
            <person name="Lapidus A."/>
            <person name="Lindquist E."/>
            <person name="Lipzen A."/>
            <person name="Meier-Kolthoff J.P."/>
            <person name="Ohm R.A."/>
            <person name="Otillar R.P."/>
            <person name="Pangilinan J."/>
            <person name="Peng Y."/>
            <person name="Rokas A."/>
            <person name="Rosa C.A."/>
            <person name="Scheuner C."/>
            <person name="Sibirny A.A."/>
            <person name="Slot J.C."/>
            <person name="Stielow J.B."/>
            <person name="Sun H."/>
            <person name="Kurtzman C.P."/>
            <person name="Blackwell M."/>
            <person name="Grigoriev I.V."/>
            <person name="Jeffries T.W."/>
        </authorList>
    </citation>
    <scope>NUCLEOTIDE SEQUENCE [LARGE SCALE GENOMIC DNA]</scope>
    <source>
        <strain evidence="3">NRRL Y-17324</strain>
    </source>
</reference>
<name>A0A1E4SKK8_9ASCO</name>
<dbReference type="RefSeq" id="XP_020065155.1">
    <property type="nucleotide sequence ID" value="XM_020206682.1"/>
</dbReference>
<protein>
    <recommendedName>
        <fullName evidence="1">Flo11 domain-containing protein</fullName>
    </recommendedName>
</protein>
<dbReference type="AlphaFoldDB" id="A0A1E4SKK8"/>